<accession>A0A6C0HVJ9</accession>
<proteinExistence type="predicted"/>
<sequence>MTEKINKKIDLKELFENAMKDPTLLSDLDIKKLLESLENVKNDYLENKTIDSITKEIYNKLNKLKLPIEKIMNYCKLLQEYRFVDNISELHVGKHIHCIRNEKKEDGKDQKMFGGIVFNINFKDYGIYIVIRNPAYKFYQIKYDNFFIFQKMTLHEHLILLAQGTYGSPETPPLNKVI</sequence>
<organism evidence="1">
    <name type="scientific">viral metagenome</name>
    <dbReference type="NCBI Taxonomy" id="1070528"/>
    <lineage>
        <taxon>unclassified sequences</taxon>
        <taxon>metagenomes</taxon>
        <taxon>organismal metagenomes</taxon>
    </lineage>
</organism>
<evidence type="ECO:0000313" key="1">
    <source>
        <dbReference type="EMBL" id="QHT83903.1"/>
    </source>
</evidence>
<dbReference type="AlphaFoldDB" id="A0A6C0HVJ9"/>
<reference evidence="1" key="1">
    <citation type="journal article" date="2020" name="Nature">
        <title>Giant virus diversity and host interactions through global metagenomics.</title>
        <authorList>
            <person name="Schulz F."/>
            <person name="Roux S."/>
            <person name="Paez-Espino D."/>
            <person name="Jungbluth S."/>
            <person name="Walsh D.A."/>
            <person name="Denef V.J."/>
            <person name="McMahon K.D."/>
            <person name="Konstantinidis K.T."/>
            <person name="Eloe-Fadrosh E.A."/>
            <person name="Kyrpides N.C."/>
            <person name="Woyke T."/>
        </authorList>
    </citation>
    <scope>NUCLEOTIDE SEQUENCE</scope>
    <source>
        <strain evidence="1">GVMAG-M-3300023184-168</strain>
    </source>
</reference>
<name>A0A6C0HVJ9_9ZZZZ</name>
<dbReference type="EMBL" id="MN740013">
    <property type="protein sequence ID" value="QHT83903.1"/>
    <property type="molecule type" value="Genomic_DNA"/>
</dbReference>
<protein>
    <submittedName>
        <fullName evidence="1">Uncharacterized protein</fullName>
    </submittedName>
</protein>